<dbReference type="PROSITE" id="PS51173">
    <property type="entry name" value="CBM2"/>
    <property type="match status" value="1"/>
</dbReference>
<dbReference type="Gene3D" id="2.60.40.290">
    <property type="match status" value="1"/>
</dbReference>
<dbReference type="InterPro" id="IPR004302">
    <property type="entry name" value="Cellulose/chitin-bd_N"/>
</dbReference>
<feature type="region of interest" description="Disordered" evidence="2">
    <location>
        <begin position="239"/>
        <end position="273"/>
    </location>
</feature>
<dbReference type="PANTHER" id="PTHR34823">
    <property type="entry name" value="GLCNAC-BINDING PROTEIN A"/>
    <property type="match status" value="1"/>
</dbReference>
<evidence type="ECO:0000256" key="1">
    <source>
        <dbReference type="ARBA" id="ARBA00022729"/>
    </source>
</evidence>
<reference evidence="4 5" key="1">
    <citation type="submission" date="2021-01" db="EMBL/GenBank/DDBJ databases">
        <title>Whole genome shotgun sequence of Microbispora siamensis NBRC 104113.</title>
        <authorList>
            <person name="Komaki H."/>
            <person name="Tamura T."/>
        </authorList>
    </citation>
    <scope>NUCLEOTIDE SEQUENCE [LARGE SCALE GENOMIC DNA]</scope>
    <source>
        <strain evidence="4 5">NBRC 104113</strain>
    </source>
</reference>
<keyword evidence="5" id="KW-1185">Reference proteome</keyword>
<protein>
    <submittedName>
        <fullName evidence="4">Chitin-binding protein</fullName>
    </submittedName>
</protein>
<organism evidence="4 5">
    <name type="scientific">Microbispora siamensis</name>
    <dbReference type="NCBI Taxonomy" id="564413"/>
    <lineage>
        <taxon>Bacteria</taxon>
        <taxon>Bacillati</taxon>
        <taxon>Actinomycetota</taxon>
        <taxon>Actinomycetes</taxon>
        <taxon>Streptosporangiales</taxon>
        <taxon>Streptosporangiaceae</taxon>
        <taxon>Microbispora</taxon>
    </lineage>
</organism>
<evidence type="ECO:0000313" key="4">
    <source>
        <dbReference type="EMBL" id="GIH65524.1"/>
    </source>
</evidence>
<name>A0ABQ4GVS1_9ACTN</name>
<feature type="compositionally biased region" description="Pro residues" evidence="2">
    <location>
        <begin position="243"/>
        <end position="263"/>
    </location>
</feature>
<evidence type="ECO:0000256" key="2">
    <source>
        <dbReference type="SAM" id="MobiDB-lite"/>
    </source>
</evidence>
<comment type="caution">
    <text evidence="4">The sequence shown here is derived from an EMBL/GenBank/DDBJ whole genome shotgun (WGS) entry which is preliminary data.</text>
</comment>
<dbReference type="InterPro" id="IPR012291">
    <property type="entry name" value="CBM2_carb-bd_dom_sf"/>
</dbReference>
<gene>
    <name evidence="4" type="primary">cpbD_3</name>
    <name evidence="4" type="ORF">Msi02_63410</name>
</gene>
<dbReference type="InterPro" id="IPR014756">
    <property type="entry name" value="Ig_E-set"/>
</dbReference>
<dbReference type="EMBL" id="BOOF01000041">
    <property type="protein sequence ID" value="GIH65524.1"/>
    <property type="molecule type" value="Genomic_DNA"/>
</dbReference>
<dbReference type="InterPro" id="IPR008965">
    <property type="entry name" value="CBM2/CBM3_carb-bd_dom_sf"/>
</dbReference>
<sequence>MGTPTTGSAMQSPRPRSLSLRSGRKLAVLAAVAAVLAGLVAVLTQTAAEAHGALQAPASRTYACYTDGLTGGQIIPKNPACKDAVAAGGTQPLYDWYGVLRSDGGGRTRGFIPDGQLCSGGFSKYAAYDAPRADWPTTTLKANSTYDFVYGAWVPHPGGFKLYVTKDGYDPTKPLTWADMEEQPFLTVDPEPAVSNGAYRFSGRLPNKSGRHIIYAVWYRSDSQETFYGCSDVNFVNDNATPSPSPSPSPSASPTRSPSPSPSASPTAGNPACTATVKLTNTWQGGFQGEVTIKNTGTGPLNGWYVQWQMSNGATITQAWNGTSMQSGPFAMIHAPEWNSSLAPGASATAGFLGSGSATPTISDISCG</sequence>
<dbReference type="InterPro" id="IPR051024">
    <property type="entry name" value="GlcNAc_Chitin_IntDeg"/>
</dbReference>
<dbReference type="SUPFAM" id="SSF49384">
    <property type="entry name" value="Carbohydrate-binding domain"/>
    <property type="match status" value="1"/>
</dbReference>
<keyword evidence="1" id="KW-0732">Signal</keyword>
<dbReference type="CDD" id="cd21177">
    <property type="entry name" value="LPMO_AA10"/>
    <property type="match status" value="1"/>
</dbReference>
<accession>A0ABQ4GVS1</accession>
<dbReference type="Pfam" id="PF00553">
    <property type="entry name" value="CBM_2"/>
    <property type="match status" value="1"/>
</dbReference>
<dbReference type="SMART" id="SM00637">
    <property type="entry name" value="CBD_II"/>
    <property type="match status" value="1"/>
</dbReference>
<proteinExistence type="predicted"/>
<evidence type="ECO:0000259" key="3">
    <source>
        <dbReference type="PROSITE" id="PS51173"/>
    </source>
</evidence>
<dbReference type="InterPro" id="IPR001919">
    <property type="entry name" value="CBD2"/>
</dbReference>
<evidence type="ECO:0000313" key="5">
    <source>
        <dbReference type="Proteomes" id="UP000660454"/>
    </source>
</evidence>
<feature type="domain" description="CBM2" evidence="3">
    <location>
        <begin position="266"/>
        <end position="368"/>
    </location>
</feature>
<dbReference type="Proteomes" id="UP000660454">
    <property type="component" value="Unassembled WGS sequence"/>
</dbReference>
<dbReference type="PANTHER" id="PTHR34823:SF1">
    <property type="entry name" value="CHITIN-BINDING TYPE-4 DOMAIN-CONTAINING PROTEIN"/>
    <property type="match status" value="1"/>
</dbReference>
<dbReference type="Gene3D" id="2.70.50.50">
    <property type="entry name" value="chitin-binding protein cbp21"/>
    <property type="match status" value="1"/>
</dbReference>
<dbReference type="SUPFAM" id="SSF81296">
    <property type="entry name" value="E set domains"/>
    <property type="match status" value="1"/>
</dbReference>
<dbReference type="Pfam" id="PF03067">
    <property type="entry name" value="LPMO_10"/>
    <property type="match status" value="1"/>
</dbReference>